<feature type="binding site" description="type 1 copper site" evidence="12">
    <location>
        <position position="790"/>
    </location>
    <ligand>
        <name>Cu cation</name>
        <dbReference type="ChEBI" id="CHEBI:23378"/>
        <label>1</label>
    </ligand>
</feature>
<dbReference type="Pfam" id="PF07732">
    <property type="entry name" value="Cu-oxidase_3"/>
    <property type="match status" value="1"/>
</dbReference>
<comment type="caution">
    <text evidence="17">The sequence shown here is derived from an EMBL/GenBank/DDBJ whole genome shotgun (WGS) entry which is preliminary data.</text>
</comment>
<feature type="transmembrane region" description="Helical" evidence="14">
    <location>
        <begin position="480"/>
        <end position="501"/>
    </location>
</feature>
<evidence type="ECO:0000256" key="3">
    <source>
        <dbReference type="ARBA" id="ARBA00010609"/>
    </source>
</evidence>
<evidence type="ECO:0000256" key="7">
    <source>
        <dbReference type="ARBA" id="ARBA00022723"/>
    </source>
</evidence>
<evidence type="ECO:0000256" key="10">
    <source>
        <dbReference type="ARBA" id="ARBA00023008"/>
    </source>
</evidence>
<dbReference type="GO" id="GO:0005507">
    <property type="term" value="F:copper ion binding"/>
    <property type="evidence" value="ECO:0007669"/>
    <property type="project" value="InterPro"/>
</dbReference>
<feature type="transmembrane region" description="Helical" evidence="14">
    <location>
        <begin position="237"/>
        <end position="256"/>
    </location>
</feature>
<evidence type="ECO:0000256" key="13">
    <source>
        <dbReference type="SAM" id="MobiDB-lite"/>
    </source>
</evidence>
<evidence type="ECO:0000256" key="1">
    <source>
        <dbReference type="ARBA" id="ARBA00001960"/>
    </source>
</evidence>
<feature type="transmembrane region" description="Helical" evidence="14">
    <location>
        <begin position="101"/>
        <end position="119"/>
    </location>
</feature>
<keyword evidence="10 12" id="KW-0186">Copper</keyword>
<dbReference type="InterPro" id="IPR045087">
    <property type="entry name" value="Cu-oxidase_fam"/>
</dbReference>
<keyword evidence="14" id="KW-0812">Transmembrane</keyword>
<dbReference type="PANTHER" id="PTHR11709">
    <property type="entry name" value="MULTI-COPPER OXIDASE"/>
    <property type="match status" value="1"/>
</dbReference>
<dbReference type="RefSeq" id="WP_231581854.1">
    <property type="nucleotide sequence ID" value="NZ_JNBQ01000020.1"/>
</dbReference>
<evidence type="ECO:0000259" key="16">
    <source>
        <dbReference type="Pfam" id="PF13473"/>
    </source>
</evidence>
<evidence type="ECO:0000256" key="11">
    <source>
        <dbReference type="ARBA" id="ARBA00049340"/>
    </source>
</evidence>
<evidence type="ECO:0000313" key="18">
    <source>
        <dbReference type="Proteomes" id="UP000035265"/>
    </source>
</evidence>
<organism evidence="17 18">
    <name type="scientific">Cellulosimicrobium funkei</name>
    <dbReference type="NCBI Taxonomy" id="264251"/>
    <lineage>
        <taxon>Bacteria</taxon>
        <taxon>Bacillati</taxon>
        <taxon>Actinomycetota</taxon>
        <taxon>Actinomycetes</taxon>
        <taxon>Micrococcales</taxon>
        <taxon>Promicromonosporaceae</taxon>
        <taxon>Cellulosimicrobium</taxon>
    </lineage>
</organism>
<dbReference type="Gene3D" id="2.60.40.420">
    <property type="entry name" value="Cupredoxins - blue copper proteins"/>
    <property type="match status" value="3"/>
</dbReference>
<feature type="transmembrane region" description="Helical" evidence="14">
    <location>
        <begin position="262"/>
        <end position="280"/>
    </location>
</feature>
<sequence length="958" mass="97777">MTVPASPERPSLLTARPVGPLPGTQKVGGTGRNLWLHALVLGWFVAEAVLVVVHRFVPEAVWLMVHVLMLGAVSTAVLVWSQHFADTMLRRQAPGGRPLHVARLAAHTVGALLVVAGLLTDVWSLVVAGGVLVGAGAVTHATVLVLQGRGALPSRFGRLVRYYVVAAACLPVGVTLGVLMARGGAGTEAYGRLYVAHVTLNVLGWVGLTVLGTLVLLWPTVLRTRIQPDADVAARRALPVLTAGILLVVAACAVGWRPLVAAGAAVVLGGVVLVGRHLAAQGRAAQRGAWGFAAWSLAASVAWFAGSVAAFGVRVATAPSWAAAQDAIGGLLLPFVVGFAAQVLLGALTYLVPVVLGGGPARRRRTESVVGAGGAYRVLVANGGLALYLLPLPSWVRVGLSLVVFATFLAFLVLALRAVIVSRGDTVSREDASQPTVSPAQPPAPGATSLTTEAPPSGTRRGDAARAVAARRDAQARRPLAGAVTAAVATLALAVVGGIAADPVAAGVGSGVVGGGAVAGTGGAGVPVATTGRTTTVQVEATDMRFVPDTITVPAGDRLVVELTNTDDDVHDLVLEDSTTSGRVAPGETATVDVGVVSGPLDGWCSVAGHRLMGMTLTIDVEGTGGSDGSGGTVTADDGGRDVHDAHGGHASTGSGGAASLTASDVDLMTHPGDGFTARDATLAPAETDPSGEPVVHRRTLTVTETVQEVAPAVEQTVWTFGGTAPGPVLRGKVGDVFEITLVNDGTIGHSIDFHAGALAPDEPMRTIAPGESLVYRFTATRAGIWMYHCSTMPMSLHIANGMFGAVIVDPPDLAPVDHEYVVVQSELYLGAQGASADDAKVAAGEPDLLAFNGYANQYRHDPLEARVGERVRVWVLDAGPNRPSAFHVVGGQFDTVYQEGAYSLPAGSSGGSQVLGLLPAQGGFVELTFPEAGTYPFVTHSMSDAERGASGAFAVTP</sequence>
<evidence type="ECO:0000256" key="9">
    <source>
        <dbReference type="ARBA" id="ARBA00023002"/>
    </source>
</evidence>
<feature type="transmembrane region" description="Helical" evidence="14">
    <location>
        <begin position="368"/>
        <end position="389"/>
    </location>
</feature>
<evidence type="ECO:0000256" key="2">
    <source>
        <dbReference type="ARBA" id="ARBA00001973"/>
    </source>
</evidence>
<proteinExistence type="inferred from homology"/>
<evidence type="ECO:0000313" key="17">
    <source>
        <dbReference type="EMBL" id="KLN34067.1"/>
    </source>
</evidence>
<keyword evidence="14" id="KW-1133">Transmembrane helix</keyword>
<feature type="transmembrane region" description="Helical" evidence="14">
    <location>
        <begin position="395"/>
        <end position="420"/>
    </location>
</feature>
<feature type="transmembrane region" description="Helical" evidence="14">
    <location>
        <begin position="34"/>
        <end position="54"/>
    </location>
</feature>
<evidence type="ECO:0000256" key="4">
    <source>
        <dbReference type="ARBA" id="ARBA00011233"/>
    </source>
</evidence>
<dbReference type="PATRIC" id="fig|264251.5.peg.2856"/>
<dbReference type="Proteomes" id="UP000035265">
    <property type="component" value="Unassembled WGS sequence"/>
</dbReference>
<accession>A0A0H2L1K9</accession>
<dbReference type="CDD" id="cd11020">
    <property type="entry name" value="CuRO_1_CuNIR"/>
    <property type="match status" value="1"/>
</dbReference>
<feature type="transmembrane region" description="Helical" evidence="14">
    <location>
        <begin position="193"/>
        <end position="217"/>
    </location>
</feature>
<feature type="region of interest" description="Disordered" evidence="13">
    <location>
        <begin position="430"/>
        <end position="469"/>
    </location>
</feature>
<feature type="compositionally biased region" description="Gly residues" evidence="13">
    <location>
        <begin position="623"/>
        <end position="632"/>
    </location>
</feature>
<feature type="region of interest" description="Disordered" evidence="13">
    <location>
        <begin position="1"/>
        <end position="20"/>
    </location>
</feature>
<comment type="subunit">
    <text evidence="4">Homotrimer.</text>
</comment>
<feature type="binding site" description="type 1 copper site" evidence="12">
    <location>
        <position position="755"/>
    </location>
    <ligand>
        <name>Cu cation</name>
        <dbReference type="ChEBI" id="CHEBI:23378"/>
        <label>1</label>
    </ligand>
</feature>
<evidence type="ECO:0000256" key="8">
    <source>
        <dbReference type="ARBA" id="ARBA00022737"/>
    </source>
</evidence>
<protein>
    <recommendedName>
        <fullName evidence="6">Copper-containing nitrite reductase</fullName>
        <ecNumber evidence="5">1.7.2.1</ecNumber>
    </recommendedName>
</protein>
<feature type="compositionally biased region" description="Basic and acidic residues" evidence="13">
    <location>
        <begin position="460"/>
        <end position="469"/>
    </location>
</feature>
<dbReference type="InterPro" id="IPR001287">
    <property type="entry name" value="NO2-reductase_Cu"/>
</dbReference>
<feature type="region of interest" description="Disordered" evidence="13">
    <location>
        <begin position="623"/>
        <end position="659"/>
    </location>
</feature>
<dbReference type="EMBL" id="JNBQ01000020">
    <property type="protein sequence ID" value="KLN34067.1"/>
    <property type="molecule type" value="Genomic_DNA"/>
</dbReference>
<feature type="transmembrane region" description="Helical" evidence="14">
    <location>
        <begin position="292"/>
        <end position="311"/>
    </location>
</feature>
<reference evidence="17 18" key="1">
    <citation type="submission" date="2014-05" db="EMBL/GenBank/DDBJ databases">
        <title>Cellulosimicrobium funkei U11 genome.</title>
        <authorList>
            <person name="Hu C."/>
            <person name="Gong Y."/>
            <person name="Wan W."/>
            <person name="Jiang M."/>
        </authorList>
    </citation>
    <scope>NUCLEOTIDE SEQUENCE [LARGE SCALE GENOMIC DNA]</scope>
    <source>
        <strain evidence="17 18">U11</strain>
    </source>
</reference>
<dbReference type="Pfam" id="PF13473">
    <property type="entry name" value="Cupredoxin_1"/>
    <property type="match status" value="1"/>
</dbReference>
<keyword evidence="9" id="KW-0560">Oxidoreductase</keyword>
<dbReference type="GO" id="GO:0050421">
    <property type="term" value="F:nitrite reductase (NO-forming) activity"/>
    <property type="evidence" value="ECO:0007669"/>
    <property type="project" value="UniProtKB-EC"/>
</dbReference>
<comment type="catalytic activity">
    <reaction evidence="11">
        <text>nitric oxide + Fe(III)-[cytochrome c] + H2O = Fe(II)-[cytochrome c] + nitrite + 2 H(+)</text>
        <dbReference type="Rhea" id="RHEA:15233"/>
        <dbReference type="Rhea" id="RHEA-COMP:10350"/>
        <dbReference type="Rhea" id="RHEA-COMP:14399"/>
        <dbReference type="ChEBI" id="CHEBI:15377"/>
        <dbReference type="ChEBI" id="CHEBI:15378"/>
        <dbReference type="ChEBI" id="CHEBI:16301"/>
        <dbReference type="ChEBI" id="CHEBI:16480"/>
        <dbReference type="ChEBI" id="CHEBI:29033"/>
        <dbReference type="ChEBI" id="CHEBI:29034"/>
        <dbReference type="EC" id="1.7.2.1"/>
    </reaction>
</comment>
<dbReference type="STRING" id="264251.FB00_14010"/>
<evidence type="ECO:0000256" key="12">
    <source>
        <dbReference type="PIRSR" id="PIRSR601287-1"/>
    </source>
</evidence>
<dbReference type="InterPro" id="IPR028096">
    <property type="entry name" value="EfeO_Cupredoxin"/>
</dbReference>
<keyword evidence="8" id="KW-0677">Repeat</keyword>
<gene>
    <name evidence="17" type="ORF">FB00_14010</name>
</gene>
<dbReference type="PANTHER" id="PTHR11709:SF394">
    <property type="entry name" value="FI03373P-RELATED"/>
    <property type="match status" value="1"/>
</dbReference>
<evidence type="ECO:0000256" key="5">
    <source>
        <dbReference type="ARBA" id="ARBA00011882"/>
    </source>
</evidence>
<evidence type="ECO:0000256" key="6">
    <source>
        <dbReference type="ARBA" id="ARBA00017290"/>
    </source>
</evidence>
<feature type="transmembrane region" description="Helical" evidence="14">
    <location>
        <begin position="60"/>
        <end position="80"/>
    </location>
</feature>
<name>A0A0H2L1K9_9MICO</name>
<keyword evidence="14" id="KW-0472">Membrane</keyword>
<dbReference type="EC" id="1.7.2.1" evidence="5"/>
<dbReference type="InterPro" id="IPR011707">
    <property type="entry name" value="Cu-oxidase-like_N"/>
</dbReference>
<dbReference type="SUPFAM" id="SSF49503">
    <property type="entry name" value="Cupredoxins"/>
    <property type="match status" value="3"/>
</dbReference>
<comment type="similarity">
    <text evidence="3">Belongs to the multicopper oxidase family.</text>
</comment>
<dbReference type="CDD" id="cd00920">
    <property type="entry name" value="Cupredoxin"/>
    <property type="match status" value="1"/>
</dbReference>
<dbReference type="AlphaFoldDB" id="A0A0H2L1K9"/>
<feature type="domain" description="Plastocyanin-like" evidence="15">
    <location>
        <begin position="704"/>
        <end position="812"/>
    </location>
</feature>
<keyword evidence="7 12" id="KW-0479">Metal-binding</keyword>
<dbReference type="InterPro" id="IPR008972">
    <property type="entry name" value="Cupredoxin"/>
</dbReference>
<feature type="transmembrane region" description="Helical" evidence="14">
    <location>
        <begin position="159"/>
        <end position="181"/>
    </location>
</feature>
<feature type="transmembrane region" description="Helical" evidence="14">
    <location>
        <begin position="125"/>
        <end position="147"/>
    </location>
</feature>
<feature type="transmembrane region" description="Helical" evidence="14">
    <location>
        <begin position="331"/>
        <end position="356"/>
    </location>
</feature>
<evidence type="ECO:0000259" key="15">
    <source>
        <dbReference type="Pfam" id="PF07732"/>
    </source>
</evidence>
<feature type="compositionally biased region" description="Low complexity" evidence="13">
    <location>
        <begin position="649"/>
        <end position="659"/>
    </location>
</feature>
<feature type="domain" description="EfeO-type cupredoxin-like" evidence="16">
    <location>
        <begin position="533"/>
        <end position="594"/>
    </location>
</feature>
<comment type="cofactor">
    <cofactor evidence="1 12">
        <name>Cu(+)</name>
        <dbReference type="ChEBI" id="CHEBI:49552"/>
    </cofactor>
</comment>
<feature type="binding site" description="type 1 copper site" evidence="12">
    <location>
        <position position="789"/>
    </location>
    <ligand>
        <name>Cu cation</name>
        <dbReference type="ChEBI" id="CHEBI:23378"/>
        <label>1</label>
    </ligand>
</feature>
<keyword evidence="18" id="KW-1185">Reference proteome</keyword>
<feature type="binding site" description="type 1 copper site" evidence="12">
    <location>
        <position position="750"/>
    </location>
    <ligand>
        <name>Cu cation</name>
        <dbReference type="ChEBI" id="CHEBI:23378"/>
        <label>1</label>
    </ligand>
</feature>
<feature type="compositionally biased region" description="Basic and acidic residues" evidence="13">
    <location>
        <begin position="638"/>
        <end position="648"/>
    </location>
</feature>
<evidence type="ECO:0000256" key="14">
    <source>
        <dbReference type="SAM" id="Phobius"/>
    </source>
</evidence>
<feature type="binding site" description="type 1 copper site" evidence="12">
    <location>
        <position position="798"/>
    </location>
    <ligand>
        <name>Cu cation</name>
        <dbReference type="ChEBI" id="CHEBI:23378"/>
        <label>1</label>
    </ligand>
</feature>
<dbReference type="PRINTS" id="PR00695">
    <property type="entry name" value="CUNO2RDTASE"/>
</dbReference>
<feature type="binding site" description="type 1 copper site" evidence="12">
    <location>
        <position position="803"/>
    </location>
    <ligand>
        <name>Cu cation</name>
        <dbReference type="ChEBI" id="CHEBI:23378"/>
        <label>1</label>
    </ligand>
</feature>
<feature type="binding site" description="type 1 copper site" evidence="12">
    <location>
        <position position="941"/>
    </location>
    <ligand>
        <name>Cu cation</name>
        <dbReference type="ChEBI" id="CHEBI:23378"/>
        <label>1</label>
    </ligand>
</feature>
<comment type="cofactor">
    <cofactor evidence="2 12">
        <name>Cu(2+)</name>
        <dbReference type="ChEBI" id="CHEBI:29036"/>
    </cofactor>
</comment>
<dbReference type="CDD" id="cd04208">
    <property type="entry name" value="CuRO_2_CuNIR"/>
    <property type="match status" value="1"/>
</dbReference>